<protein>
    <submittedName>
        <fullName evidence="2">Digeranylgeranylglycerophospholipid reductase</fullName>
        <ecNumber evidence="2">1.3.7.11</ecNumber>
    </submittedName>
</protein>
<sequence length="405" mass="43249">MDYDVVVVGAGPAGCLAAKYAAKNGAKTLIIEEHASIGSPVQCAGLLSTNAIRECEVVLDSGFHPITGAFVYAPSERMIRISGGGIKAYVVDRRIFDRKLAENAIRSGADILMRTRAVGIDIGMDTRGRGRQRILHVAIEGEADMIEADVVIGADGVPSRIARWAGLDTPDTVLSGAQVSTVYDFNDPEFVEIFPGSCAPGFFAWAIPYQGSARIGLAVRPGFGSGSGVAQESAWAHLKRLIAEHPVVSEKCNPGTSSIVLGGIPINVPRQTAADGLLIVGDAAGQVKPTSGGGMYPGAVCAKIAGKIAADAVMEGDTSVRRLSEYDKRWRSRIGRELAIGRRINGWMARLSDSEINRLIGVLDDDELLDLITRYGDMDHPSVVVRKLLMNRKSMGSFLKMVLMR</sequence>
<dbReference type="PRINTS" id="PR00420">
    <property type="entry name" value="RNGMNOXGNASE"/>
</dbReference>
<dbReference type="Gene3D" id="3.50.50.60">
    <property type="entry name" value="FAD/NAD(P)-binding domain"/>
    <property type="match status" value="1"/>
</dbReference>
<dbReference type="PANTHER" id="PTHR42685:SF18">
    <property type="entry name" value="DIGERANYLGERANYLGLYCEROPHOSPHOLIPID REDUCTASE"/>
    <property type="match status" value="1"/>
</dbReference>
<gene>
    <name evidence="2" type="ORF">JFFFLBDL_00008</name>
</gene>
<dbReference type="InterPro" id="IPR050407">
    <property type="entry name" value="Geranylgeranyl_reductase"/>
</dbReference>
<dbReference type="Gene3D" id="3.30.9.10">
    <property type="entry name" value="D-Amino Acid Oxidase, subunit A, domain 2"/>
    <property type="match status" value="1"/>
</dbReference>
<dbReference type="PANTHER" id="PTHR42685">
    <property type="entry name" value="GERANYLGERANYL DIPHOSPHATE REDUCTASE"/>
    <property type="match status" value="1"/>
</dbReference>
<dbReference type="EC" id="1.3.7.11" evidence="2"/>
<dbReference type="GO" id="GO:0016628">
    <property type="term" value="F:oxidoreductase activity, acting on the CH-CH group of donors, NAD or NADP as acceptor"/>
    <property type="evidence" value="ECO:0007669"/>
    <property type="project" value="InterPro"/>
</dbReference>
<dbReference type="AlphaFoldDB" id="A0A7G9YLJ9"/>
<dbReference type="InterPro" id="IPR036188">
    <property type="entry name" value="FAD/NAD-bd_sf"/>
</dbReference>
<dbReference type="SUPFAM" id="SSF51905">
    <property type="entry name" value="FAD/NAD(P)-binding domain"/>
    <property type="match status" value="1"/>
</dbReference>
<evidence type="ECO:0000259" key="1">
    <source>
        <dbReference type="Pfam" id="PF01494"/>
    </source>
</evidence>
<evidence type="ECO:0000313" key="2">
    <source>
        <dbReference type="EMBL" id="QNO48883.1"/>
    </source>
</evidence>
<organism evidence="2">
    <name type="scientific">Candidatus Methanogaster sp. ANME-2c ERB4</name>
    <dbReference type="NCBI Taxonomy" id="2759911"/>
    <lineage>
        <taxon>Archaea</taxon>
        <taxon>Methanobacteriati</taxon>
        <taxon>Methanobacteriota</taxon>
        <taxon>Stenosarchaea group</taxon>
        <taxon>Methanomicrobia</taxon>
        <taxon>Methanosarcinales</taxon>
        <taxon>ANME-2 cluster</taxon>
        <taxon>Candidatus Methanogasteraceae</taxon>
        <taxon>Candidatus Methanogaster</taxon>
    </lineage>
</organism>
<keyword evidence="2" id="KW-0560">Oxidoreductase</keyword>
<reference evidence="2" key="1">
    <citation type="submission" date="2020-06" db="EMBL/GenBank/DDBJ databases">
        <title>Unique genomic features of the anaerobic methanotrophic archaea.</title>
        <authorList>
            <person name="Chadwick G.L."/>
            <person name="Skennerton C.T."/>
            <person name="Laso-Perez R."/>
            <person name="Leu A.O."/>
            <person name="Speth D.R."/>
            <person name="Yu H."/>
            <person name="Morgan-Lang C."/>
            <person name="Hatzenpichler R."/>
            <person name="Goudeau D."/>
            <person name="Malmstrom R."/>
            <person name="Brazelton W.J."/>
            <person name="Woyke T."/>
            <person name="Hallam S.J."/>
            <person name="Tyson G.W."/>
            <person name="Wegener G."/>
            <person name="Boetius A."/>
            <person name="Orphan V."/>
        </authorList>
    </citation>
    <scope>NUCLEOTIDE SEQUENCE</scope>
</reference>
<dbReference type="NCBIfam" id="TIGR02032">
    <property type="entry name" value="GG-red-SF"/>
    <property type="match status" value="1"/>
</dbReference>
<dbReference type="InterPro" id="IPR002938">
    <property type="entry name" value="FAD-bd"/>
</dbReference>
<dbReference type="InterPro" id="IPR011777">
    <property type="entry name" value="Geranylgeranyl_Rdtase_fam"/>
</dbReference>
<feature type="domain" description="FAD-binding" evidence="1">
    <location>
        <begin position="2"/>
        <end position="331"/>
    </location>
</feature>
<proteinExistence type="predicted"/>
<dbReference type="GO" id="GO:0071949">
    <property type="term" value="F:FAD binding"/>
    <property type="evidence" value="ECO:0007669"/>
    <property type="project" value="InterPro"/>
</dbReference>
<dbReference type="Pfam" id="PF01494">
    <property type="entry name" value="FAD_binding_3"/>
    <property type="match status" value="1"/>
</dbReference>
<name>A0A7G9YLJ9_9EURY</name>
<dbReference type="EMBL" id="MT631365">
    <property type="protein sequence ID" value="QNO48883.1"/>
    <property type="molecule type" value="Genomic_DNA"/>
</dbReference>
<accession>A0A7G9YLJ9</accession>